<name>A0AAI8Y8R2_CUPMC</name>
<dbReference type="EMBL" id="X90708">
    <property type="protein sequence ID" value="CAI30189.1"/>
    <property type="molecule type" value="Genomic_DNA"/>
</dbReference>
<evidence type="ECO:0008006" key="2">
    <source>
        <dbReference type="Google" id="ProtNLM"/>
    </source>
</evidence>
<dbReference type="AlphaFoldDB" id="A0AAI8Y8R2"/>
<reference evidence="1" key="3">
    <citation type="journal article" date="1997" name="Plasmid">
        <title>Genetic and physical maps of the Alcaligenes eutrophus CH34 megaplasmid pMOL28 and its derivative pMOL50 obtained after temperature-induced mutagenesis and mortality.</title>
        <authorList>
            <person name="Taghavi S."/>
            <person name="Mergeay M."/>
            <person name="van der Lelie D."/>
        </authorList>
    </citation>
    <scope>NUCLEOTIDE SEQUENCE</scope>
    <source>
        <strain evidence="1">CH34</strain>
    </source>
</reference>
<reference evidence="1" key="2">
    <citation type="journal article" date="1996" name="Mol. Gen. Genet.">
        <title>Identification of a partition and replication region in the Alcaligenes eutrophus megaplasmid pMOL28.</title>
        <authorList>
            <person name="Taghavi S."/>
            <person name="Provoost A."/>
            <person name="Mergeay M."/>
            <person name="van der Lelie D."/>
        </authorList>
    </citation>
    <scope>NUCLEOTIDE SEQUENCE</scope>
    <source>
        <strain evidence="1">CH34</strain>
    </source>
</reference>
<organism evidence="1">
    <name type="scientific">Cupriavidus metallidurans (strain ATCC 43123 / DSM 2839 / NBRC 102507 / CH34)</name>
    <name type="common">Ralstonia metallidurans</name>
    <dbReference type="NCBI Taxonomy" id="266264"/>
    <lineage>
        <taxon>Bacteria</taxon>
        <taxon>Pseudomonadati</taxon>
        <taxon>Pseudomonadota</taxon>
        <taxon>Betaproteobacteria</taxon>
        <taxon>Burkholderiales</taxon>
        <taxon>Burkholderiaceae</taxon>
        <taxon>Cupriavidus</taxon>
    </lineage>
</organism>
<geneLocation type="plasmid" evidence="1">
    <name>pMOL28</name>
</geneLocation>
<reference evidence="1" key="4">
    <citation type="journal article" date="2000" name="J. Bacteriol.">
        <title>Regulation of the cnr cobalt and nickel resistance determinant from Ralstonia sp. strain CH34.</title>
        <authorList>
            <person name="Grass G."/>
            <person name="Grosse C."/>
            <person name="Nies D.H."/>
        </authorList>
    </citation>
    <scope>NUCLEOTIDE SEQUENCE</scope>
    <source>
        <strain evidence="1">CH34</strain>
    </source>
</reference>
<evidence type="ECO:0000313" key="1">
    <source>
        <dbReference type="EMBL" id="CAI30189.1"/>
    </source>
</evidence>
<proteinExistence type="predicted"/>
<sequence length="258" mass="27924">MFRWNAAHAAFAAVHGRRQRVFCASLADVFDTAVPIEWLIDVLDVWRQTPHLDKLVLTKRIGNATKRLGEAFNTLMLRDDCAENPLVPWLATWIAGNAPADIWLGATIVNQAEADRDIPKLLRTPAKTRFLSMEPLLGHVDVFSSATGELLHTSGNDYEPGALDWIIVGGESGAGARSMHPAWARSLRDQCASAGVPFLFKQWGHWQVVDGSTGKAAFHAVGKKASGRLLDGVVHDAFPVTSLDVGAACGRALARGAK</sequence>
<keyword evidence="1" id="KW-0614">Plasmid</keyword>
<protein>
    <recommendedName>
        <fullName evidence="2">Phage Gp37Gp68 family protein</fullName>
    </recommendedName>
</protein>
<accession>A0AAI8Y8R2</accession>
<reference evidence="1" key="6">
    <citation type="journal article" date="2002" name="Arch. Microbiol.">
        <title>New genes involved in chromate resistance in Ralstonia metallidurans strain CH34.</title>
        <authorList>
            <person name="Juhnke S."/>
            <person name="Peitzsch N."/>
            <person name="Hubener N."/>
            <person name="Grosse C."/>
            <person name="Nies D.H."/>
        </authorList>
    </citation>
    <scope>NUCLEOTIDE SEQUENCE</scope>
    <source>
        <strain evidence="1">CH34</strain>
    </source>
</reference>
<reference evidence="1" key="7">
    <citation type="submission" date="2004-10" db="EMBL/GenBank/DDBJ databases">
        <title>Sequence and features of the Ralstonia metallidurans CH34 heavy metal plasmids pMOL28 and pMOL30.</title>
        <authorList>
            <person name="van der Lelie D."/>
            <person name="Monchy S."/>
            <person name="Taghavi S."/>
            <person name="McCorkle S."/>
            <person name="Dunn J."/>
            <person name="Benotmane M."/>
            <person name="Vallaeys T."/>
            <person name="Lapidus A."/>
            <person name="Mergeay M."/>
        </authorList>
    </citation>
    <scope>NUCLEOTIDE SEQUENCE</scope>
    <source>
        <strain evidence="1">CH34</strain>
        <plasmid evidence="1">pMOL28</plasmid>
    </source>
</reference>
<reference evidence="1" key="5">
    <citation type="journal article" date="2000" name="J. Bacteriol.">
        <title>Regulation of the cnr cobalt and nickel resistance determinant of Ralstonia eutropha (Alcaligenes eutrophus) CH34.</title>
        <authorList>
            <person name="Tibazarwa C."/>
            <person name="Wuertz S."/>
            <person name="Mergeay M."/>
            <person name="Wyns L."/>
            <person name="van Der Lelie D."/>
        </authorList>
    </citation>
    <scope>NUCLEOTIDE SEQUENCE</scope>
    <source>
        <strain evidence="1">CH34</strain>
    </source>
</reference>
<dbReference type="Pfam" id="PF07505">
    <property type="entry name" value="DUF5131"/>
    <property type="match status" value="1"/>
</dbReference>
<gene>
    <name evidence="1" type="ORF">RMe0045</name>
</gene>
<dbReference type="InterPro" id="IPR011101">
    <property type="entry name" value="DUF5131"/>
</dbReference>
<reference evidence="1" key="1">
    <citation type="journal article" date="1993" name="J. Bacteriol.">
        <title>Characterization of the inducible nickel and cobalt resistance determinant cnr from pMOL28 of Alcaligenes eutrophus CH34.</title>
        <authorList>
            <person name="Liesegang H."/>
            <person name="Lemke K."/>
            <person name="Siddiqui R.A."/>
            <person name="Schlegel H.G."/>
        </authorList>
    </citation>
    <scope>NUCLEOTIDE SEQUENCE</scope>
    <source>
        <strain evidence="1">CH34</strain>
    </source>
</reference>